<evidence type="ECO:0000256" key="1">
    <source>
        <dbReference type="ARBA" id="ARBA00022692"/>
    </source>
</evidence>
<feature type="compositionally biased region" description="Gly residues" evidence="4">
    <location>
        <begin position="441"/>
        <end position="459"/>
    </location>
</feature>
<keyword evidence="2 5" id="KW-1133">Transmembrane helix</keyword>
<reference evidence="6 7" key="1">
    <citation type="submission" date="2018-03" db="EMBL/GenBank/DDBJ databases">
        <title>Genomic Encyclopedia of Archaeal and Bacterial Type Strains, Phase II (KMG-II): from individual species to whole genera.</title>
        <authorList>
            <person name="Goeker M."/>
        </authorList>
    </citation>
    <scope>NUCLEOTIDE SEQUENCE [LARGE SCALE GENOMIC DNA]</scope>
    <source>
        <strain evidence="6 7">DSM 45211</strain>
    </source>
</reference>
<evidence type="ECO:0000256" key="2">
    <source>
        <dbReference type="ARBA" id="ARBA00022989"/>
    </source>
</evidence>
<feature type="compositionally biased region" description="Gly residues" evidence="4">
    <location>
        <begin position="341"/>
        <end position="366"/>
    </location>
</feature>
<dbReference type="RefSeq" id="WP_106535265.1">
    <property type="nucleotide sequence ID" value="NZ_ML142897.1"/>
</dbReference>
<sequence length="514" mass="49672">MTPMFDVCDVPVVGSGCTILEGPSGWFKDMVTAAAGAIFGFAMSLMSWIWNLITTTTSPHTDAGFVYEWAGRVFGIALPITVGFLAIQVMTVMLRNRSTAGIGKSVALAGTAVLGTAASLPIIHLLTTAVDGLSEDLTAITFGDLDGVGDRFTTVLSSVLESADAVPGQEANYALLGGGSIVAGAFGFIVFGIFLVFGSLAVFAALLVRTMLLDIAVVLGPLAIMGLAWEKTHGWFKKWVSLVVALIFTKLAVMIVFGLGVSGLESLSFGDDGAGIVGVLLTSTLMLLLAALVPVACFKFMSFLGDEIEAGSLHGAGTAAASRGREVAGRANPAQIMNARSGGGGAGGSGGSSSGGGSGGSSGGGQRSTPQPDPAAASGTAGGAAGAAAGGGGAAGASSRDDAATSPTGPTSNRAEPATSGAGASSSGASGATGTATAGNGTSGAGATGNGTAAAGGGAEPRVLAPAGPTPSPASGSSQGAAGSGPAPSAPSSPPPSAERGGPDLTRRDESGGS</sequence>
<evidence type="ECO:0000256" key="4">
    <source>
        <dbReference type="SAM" id="MobiDB-lite"/>
    </source>
</evidence>
<dbReference type="Pfam" id="PF04610">
    <property type="entry name" value="TrbL"/>
    <property type="match status" value="1"/>
</dbReference>
<evidence type="ECO:0000256" key="5">
    <source>
        <dbReference type="SAM" id="Phobius"/>
    </source>
</evidence>
<feature type="transmembrane region" description="Helical" evidence="5">
    <location>
        <begin position="211"/>
        <end position="229"/>
    </location>
</feature>
<dbReference type="GO" id="GO:0030255">
    <property type="term" value="P:protein secretion by the type IV secretion system"/>
    <property type="evidence" value="ECO:0007669"/>
    <property type="project" value="InterPro"/>
</dbReference>
<evidence type="ECO:0000256" key="3">
    <source>
        <dbReference type="ARBA" id="ARBA00023136"/>
    </source>
</evidence>
<name>A0A2P8EFE7_9ACTN</name>
<accession>A0A2P8EFE7</accession>
<feature type="compositionally biased region" description="Basic and acidic residues" evidence="4">
    <location>
        <begin position="501"/>
        <end position="514"/>
    </location>
</feature>
<feature type="compositionally biased region" description="Low complexity" evidence="4">
    <location>
        <begin position="473"/>
        <end position="487"/>
    </location>
</feature>
<comment type="caution">
    <text evidence="6">The sequence shown here is derived from an EMBL/GenBank/DDBJ whole genome shotgun (WGS) entry which is preliminary data.</text>
</comment>
<keyword evidence="3 5" id="KW-0472">Membrane</keyword>
<feature type="transmembrane region" description="Helical" evidence="5">
    <location>
        <begin position="30"/>
        <end position="53"/>
    </location>
</feature>
<keyword evidence="1 5" id="KW-0812">Transmembrane</keyword>
<dbReference type="OrthoDB" id="5181663at2"/>
<feature type="compositionally biased region" description="Pro residues" evidence="4">
    <location>
        <begin position="488"/>
        <end position="497"/>
    </location>
</feature>
<feature type="transmembrane region" description="Helical" evidence="5">
    <location>
        <begin position="273"/>
        <end position="293"/>
    </location>
</feature>
<feature type="transmembrane region" description="Helical" evidence="5">
    <location>
        <begin position="181"/>
        <end position="204"/>
    </location>
</feature>
<keyword evidence="7" id="KW-1185">Reference proteome</keyword>
<evidence type="ECO:0000313" key="7">
    <source>
        <dbReference type="Proteomes" id="UP000243528"/>
    </source>
</evidence>
<feature type="compositionally biased region" description="Low complexity" evidence="4">
    <location>
        <begin position="418"/>
        <end position="440"/>
    </location>
</feature>
<protein>
    <submittedName>
        <fullName evidence="6">TrbL/VirB6 plasmid conjugal transfer protein</fullName>
    </submittedName>
</protein>
<feature type="transmembrane region" description="Helical" evidence="5">
    <location>
        <begin position="73"/>
        <end position="94"/>
    </location>
</feature>
<feature type="compositionally biased region" description="Gly residues" evidence="4">
    <location>
        <begin position="380"/>
        <end position="395"/>
    </location>
</feature>
<organism evidence="6 7">
    <name type="scientific">Haloactinopolyspora alba</name>
    <dbReference type="NCBI Taxonomy" id="648780"/>
    <lineage>
        <taxon>Bacteria</taxon>
        <taxon>Bacillati</taxon>
        <taxon>Actinomycetota</taxon>
        <taxon>Actinomycetes</taxon>
        <taxon>Jiangellales</taxon>
        <taxon>Jiangellaceae</taxon>
        <taxon>Haloactinopolyspora</taxon>
    </lineage>
</organism>
<dbReference type="EMBL" id="PYGE01000001">
    <property type="protein sequence ID" value="PSL08180.1"/>
    <property type="molecule type" value="Genomic_DNA"/>
</dbReference>
<dbReference type="Proteomes" id="UP000243528">
    <property type="component" value="Unassembled WGS sequence"/>
</dbReference>
<dbReference type="InterPro" id="IPR007688">
    <property type="entry name" value="Conjugal_tfr_TrbL/VirB6"/>
</dbReference>
<evidence type="ECO:0000313" key="6">
    <source>
        <dbReference type="EMBL" id="PSL08180.1"/>
    </source>
</evidence>
<feature type="region of interest" description="Disordered" evidence="4">
    <location>
        <begin position="336"/>
        <end position="514"/>
    </location>
</feature>
<proteinExistence type="predicted"/>
<gene>
    <name evidence="6" type="ORF">CLV30_101147</name>
</gene>
<feature type="transmembrane region" description="Helical" evidence="5">
    <location>
        <begin position="106"/>
        <end position="127"/>
    </location>
</feature>
<dbReference type="AlphaFoldDB" id="A0A2P8EFE7"/>
<feature type="transmembrane region" description="Helical" evidence="5">
    <location>
        <begin position="241"/>
        <end position="261"/>
    </location>
</feature>